<dbReference type="KEGG" id="plig:NAG76_01385"/>
<dbReference type="Pfam" id="PF04892">
    <property type="entry name" value="VanZ"/>
    <property type="match status" value="1"/>
</dbReference>
<feature type="transmembrane region" description="Helical" evidence="1">
    <location>
        <begin position="7"/>
        <end position="26"/>
    </location>
</feature>
<evidence type="ECO:0000259" key="2">
    <source>
        <dbReference type="Pfam" id="PF04892"/>
    </source>
</evidence>
<dbReference type="InterPro" id="IPR006976">
    <property type="entry name" value="VanZ-like"/>
</dbReference>
<organism evidence="3 4">
    <name type="scientific">Candidatus Pristimantibacillus lignocellulolyticus</name>
    <dbReference type="NCBI Taxonomy" id="2994561"/>
    <lineage>
        <taxon>Bacteria</taxon>
        <taxon>Bacillati</taxon>
        <taxon>Bacillota</taxon>
        <taxon>Bacilli</taxon>
        <taxon>Bacillales</taxon>
        <taxon>Paenibacillaceae</taxon>
        <taxon>Candidatus Pristimantibacillus</taxon>
    </lineage>
</organism>
<keyword evidence="1" id="KW-0812">Transmembrane</keyword>
<dbReference type="PANTHER" id="PTHR36834:SF1">
    <property type="entry name" value="INTEGRAL MEMBRANE PROTEIN"/>
    <property type="match status" value="1"/>
</dbReference>
<dbReference type="PANTHER" id="PTHR36834">
    <property type="entry name" value="MEMBRANE PROTEIN-RELATED"/>
    <property type="match status" value="1"/>
</dbReference>
<dbReference type="EMBL" id="CP097899">
    <property type="protein sequence ID" value="URN94939.1"/>
    <property type="molecule type" value="Genomic_DNA"/>
</dbReference>
<gene>
    <name evidence="3" type="ORF">NAG76_01385</name>
</gene>
<feature type="transmembrane region" description="Helical" evidence="1">
    <location>
        <begin position="102"/>
        <end position="121"/>
    </location>
</feature>
<feature type="domain" description="VanZ-like" evidence="2">
    <location>
        <begin position="11"/>
        <end position="148"/>
    </location>
</feature>
<evidence type="ECO:0000256" key="1">
    <source>
        <dbReference type="SAM" id="Phobius"/>
    </source>
</evidence>
<dbReference type="InterPro" id="IPR053150">
    <property type="entry name" value="Teicoplanin_resist-assoc"/>
</dbReference>
<sequence>MLRKSLLIPLFIVNLFFLLKIILFKFGPVSMMTLIEQAKRSLVRPEIITNRLEWANLVPFDTISASIGSQQSLSQFMNLYGNIAIFIPTGIIISLLVKKKWLLSLIISFGISLSLECMQLFLSMGSFDVDDLILNTSGGVIGAGIVVIGSYIVRRVFRFGKAQKVA</sequence>
<proteinExistence type="predicted"/>
<evidence type="ECO:0000313" key="3">
    <source>
        <dbReference type="EMBL" id="URN94939.1"/>
    </source>
</evidence>
<keyword evidence="1" id="KW-0472">Membrane</keyword>
<dbReference type="AlphaFoldDB" id="A0A9J6ZFJ5"/>
<name>A0A9J6ZFJ5_9BACL</name>
<protein>
    <submittedName>
        <fullName evidence="3">VanZ family protein</fullName>
    </submittedName>
</protein>
<evidence type="ECO:0000313" key="4">
    <source>
        <dbReference type="Proteomes" id="UP001056756"/>
    </source>
</evidence>
<reference evidence="3" key="1">
    <citation type="submission" date="2022-05" db="EMBL/GenBank/DDBJ databases">
        <title>Novel bacterial taxa in a minimal lignocellulolytic consortium and its capacity to transform plastics disclosed by genome-resolved metagenomics.</title>
        <authorList>
            <person name="Rodriguez C.A.D."/>
            <person name="Diaz-Garcia L."/>
            <person name="Herrera K."/>
            <person name="Tarazona N.A."/>
            <person name="Sproer C."/>
            <person name="Overmann J."/>
            <person name="Jimenez D.J."/>
        </authorList>
    </citation>
    <scope>NUCLEOTIDE SEQUENCE</scope>
    <source>
        <strain evidence="3">MAG5</strain>
    </source>
</reference>
<feature type="transmembrane region" description="Helical" evidence="1">
    <location>
        <begin position="79"/>
        <end position="97"/>
    </location>
</feature>
<keyword evidence="1" id="KW-1133">Transmembrane helix</keyword>
<accession>A0A9J6ZFJ5</accession>
<feature type="transmembrane region" description="Helical" evidence="1">
    <location>
        <begin position="133"/>
        <end position="153"/>
    </location>
</feature>
<dbReference type="Proteomes" id="UP001056756">
    <property type="component" value="Chromosome"/>
</dbReference>